<protein>
    <submittedName>
        <fullName evidence="3">Putative glycoside hydrolase superfamily</fullName>
    </submittedName>
</protein>
<dbReference type="GO" id="GO:0016787">
    <property type="term" value="F:hydrolase activity"/>
    <property type="evidence" value="ECO:0007669"/>
    <property type="project" value="UniProtKB-KW"/>
</dbReference>
<evidence type="ECO:0000256" key="1">
    <source>
        <dbReference type="SAM" id="SignalP"/>
    </source>
</evidence>
<dbReference type="Pfam" id="PF16862">
    <property type="entry name" value="Glyco_hydro_79C"/>
    <property type="match status" value="1"/>
</dbReference>
<reference evidence="3 4" key="2">
    <citation type="submission" date="2015-05" db="EMBL/GenBank/DDBJ databases">
        <title>Distinctive expansion of gene families associated with plant cell wall degradation and secondary metabolism in the genomes of grapevine trunk pathogens.</title>
        <authorList>
            <person name="Lawrence D.P."/>
            <person name="Travadon R."/>
            <person name="Rolshausen P.E."/>
            <person name="Baumgartner K."/>
        </authorList>
    </citation>
    <scope>NUCLEOTIDE SEQUENCE [LARGE SCALE GENOMIC DNA]</scope>
    <source>
        <strain evidence="3">DS831</strain>
    </source>
</reference>
<dbReference type="InterPro" id="IPR052974">
    <property type="entry name" value="GH79_Enzymes"/>
</dbReference>
<evidence type="ECO:0000313" key="4">
    <source>
        <dbReference type="Proteomes" id="UP000034182"/>
    </source>
</evidence>
<dbReference type="Proteomes" id="UP000034182">
    <property type="component" value="Unassembled WGS sequence"/>
</dbReference>
<dbReference type="EMBL" id="LAQI01000063">
    <property type="protein sequence ID" value="KKY24084.1"/>
    <property type="molecule type" value="Genomic_DNA"/>
</dbReference>
<keyword evidence="1" id="KW-0732">Signal</keyword>
<gene>
    <name evidence="3" type="ORF">UCDDS831_g02740</name>
</gene>
<dbReference type="PANTHER" id="PTHR36183:SF2">
    <property type="entry name" value="BETA-GLUCURONIDASE C-TERMINAL DOMAIN-CONTAINING PROTEIN"/>
    <property type="match status" value="1"/>
</dbReference>
<name>A0A0G2EP41_9PEZI</name>
<dbReference type="InterPro" id="IPR031728">
    <property type="entry name" value="GlcAase_C"/>
</dbReference>
<feature type="signal peptide" evidence="1">
    <location>
        <begin position="1"/>
        <end position="19"/>
    </location>
</feature>
<dbReference type="SUPFAM" id="SSF51445">
    <property type="entry name" value="(Trans)glycosidases"/>
    <property type="match status" value="1"/>
</dbReference>
<dbReference type="AlphaFoldDB" id="A0A0G2EP41"/>
<dbReference type="Gene3D" id="2.60.40.1180">
    <property type="entry name" value="Golgi alpha-mannosidase II"/>
    <property type="match status" value="1"/>
</dbReference>
<evidence type="ECO:0000313" key="3">
    <source>
        <dbReference type="EMBL" id="KKY24084.1"/>
    </source>
</evidence>
<keyword evidence="3" id="KW-0378">Hydrolase</keyword>
<evidence type="ECO:0000259" key="2">
    <source>
        <dbReference type="Pfam" id="PF16862"/>
    </source>
</evidence>
<dbReference type="InterPro" id="IPR013780">
    <property type="entry name" value="Glyco_hydro_b"/>
</dbReference>
<feature type="chain" id="PRO_5002543591" evidence="1">
    <location>
        <begin position="20"/>
        <end position="538"/>
    </location>
</feature>
<organism evidence="3 4">
    <name type="scientific">Diplodia seriata</name>
    <dbReference type="NCBI Taxonomy" id="420778"/>
    <lineage>
        <taxon>Eukaryota</taxon>
        <taxon>Fungi</taxon>
        <taxon>Dikarya</taxon>
        <taxon>Ascomycota</taxon>
        <taxon>Pezizomycotina</taxon>
        <taxon>Dothideomycetes</taxon>
        <taxon>Dothideomycetes incertae sedis</taxon>
        <taxon>Botryosphaeriales</taxon>
        <taxon>Botryosphaeriaceae</taxon>
        <taxon>Diplodia</taxon>
    </lineage>
</organism>
<reference evidence="3 4" key="1">
    <citation type="submission" date="2015-03" db="EMBL/GenBank/DDBJ databases">
        <authorList>
            <person name="Morales-Cruz A."/>
            <person name="Amrine K.C."/>
            <person name="Cantu D."/>
        </authorList>
    </citation>
    <scope>NUCLEOTIDE SEQUENCE [LARGE SCALE GENOMIC DNA]</scope>
    <source>
        <strain evidence="3">DS831</strain>
    </source>
</reference>
<dbReference type="PANTHER" id="PTHR36183">
    <property type="entry name" value="BETA-GLUCURONIDASE"/>
    <property type="match status" value="1"/>
</dbReference>
<dbReference type="Gene3D" id="3.20.20.80">
    <property type="entry name" value="Glycosidases"/>
    <property type="match status" value="1"/>
</dbReference>
<sequence length="538" mass="56541">MKSINELAILCAAATAVAAQNTSSSDDASSTVHWSPQVTAGDATAVDKGYIGFGIEMKSFPDYANALSGFLFSQISARTGGAPIHIRVGGTSMDNAFYNESLTSTAVRATGDASCDLHTDLDIGTPWLDAFRDLAPTLDVRYTVQIPLARKNVTNGVALANACVDALLADGDALEERLDGFEIGNEPNYYPTIGCGDRNDRPSSWGPLDYADEWVAYAANLTTRVPALKKSGAKDWFQGLTLASNVKNQTQWALSGIWDELDDGGYVKTISQHYYQAQATGTLKADLLNHSGTVAEIHDKFAANMAAAAAHGVPFILGEVGAAINTGQGDPNPALYGTLGGSLWALDFLLHGMTLGMARVSMQLGTNFRMSAWQPVANPGHPIAVHGNYYGLVAGAAFVGGDGDGDLQIRALDGLDEHPNVVGYAGYHGGKLSKVAVLNLNVWNEGNAANNTRPEKEVSLTALGDDVTGVRVSRLTAPGGAAANSSITWAGKRWTAENNGTEYADGEAPVKIGVEGGKPKRNVVVKASEAVLVELLRG</sequence>
<feature type="domain" description="Beta-glucuronidase C-terminal" evidence="2">
    <location>
        <begin position="423"/>
        <end position="532"/>
    </location>
</feature>
<dbReference type="InterPro" id="IPR017853">
    <property type="entry name" value="GH"/>
</dbReference>
<accession>A0A0G2EP41</accession>
<comment type="caution">
    <text evidence="3">The sequence shown here is derived from an EMBL/GenBank/DDBJ whole genome shotgun (WGS) entry which is preliminary data.</text>
</comment>
<proteinExistence type="predicted"/>